<evidence type="ECO:0000313" key="3">
    <source>
        <dbReference type="EMBL" id="KAF2483771.1"/>
    </source>
</evidence>
<evidence type="ECO:0000313" key="4">
    <source>
        <dbReference type="Proteomes" id="UP000799767"/>
    </source>
</evidence>
<dbReference type="GO" id="GO:0000981">
    <property type="term" value="F:DNA-binding transcription factor activity, RNA polymerase II-specific"/>
    <property type="evidence" value="ECO:0007669"/>
    <property type="project" value="InterPro"/>
</dbReference>
<name>A0A6A6PVL4_9PEZI</name>
<evidence type="ECO:0000259" key="2">
    <source>
        <dbReference type="PROSITE" id="PS50048"/>
    </source>
</evidence>
<proteinExistence type="predicted"/>
<dbReference type="PANTHER" id="PTHR37534">
    <property type="entry name" value="TRANSCRIPTIONAL ACTIVATOR PROTEIN UGA3"/>
    <property type="match status" value="1"/>
</dbReference>
<evidence type="ECO:0000256" key="1">
    <source>
        <dbReference type="ARBA" id="ARBA00023242"/>
    </source>
</evidence>
<dbReference type="InterPro" id="IPR036864">
    <property type="entry name" value="Zn2-C6_fun-type_DNA-bd_sf"/>
</dbReference>
<gene>
    <name evidence="3" type="ORF">BDY17DRAFT_298066</name>
</gene>
<dbReference type="InterPro" id="IPR001138">
    <property type="entry name" value="Zn2Cys6_DnaBD"/>
</dbReference>
<sequence length="566" mass="63057">MSDRSATAPPKRPRVVRLKQSSAGCRTCRLRRVKCDEQRPQCQNCIRLGRECSYATVEIYMREHEPSDVTPSGSNSPVTTEHAMKLQPLRLTAGRPKAPPPTSLAHDSQALVRQTSIFGGYVGQPAASLESWKHVSTHLRDGFIAQCRPDANRSPHWSTSLLATTDMTSPWVAFSTTALSLLHVASMQRQVDLRVLHEARRAYGAAIVSVRRALDDASTQKVIPGDLVLGIELLGLYSEPVISSQPQTERTWDKHILASAELIQRMGAAAFDVSPTSQKVAVPNLQSVVFGGYKMFMALRRRMNVDVQALVDIQTTLPGSIESIKAGAVRGYVPLFRFPELLERSDVLVQSSLPSDAGEIARLVQKLLRFSEGVMTWQSSDIFPKVARSSATDLDLDIEEHRFLSSRPMFQPWNSFSHWPHGQIATAMVSWISSLTADCATLRLLYFRCNGEESWESTVQAVRRNAYNTAAQMCRSIQSISRLDNLKYARPVHLLLAMAGAVFHELGAEEESDWCRDCQFATQARLRRLAPGQPRSLCRIEDVAPAIVNGVRFRTRDVPRPEDIIT</sequence>
<dbReference type="Pfam" id="PF00172">
    <property type="entry name" value="Zn_clus"/>
    <property type="match status" value="1"/>
</dbReference>
<dbReference type="GeneID" id="54474688"/>
<dbReference type="PROSITE" id="PS00463">
    <property type="entry name" value="ZN2_CY6_FUNGAL_1"/>
    <property type="match status" value="1"/>
</dbReference>
<dbReference type="OrthoDB" id="5386330at2759"/>
<protein>
    <recommendedName>
        <fullName evidence="2">Zn(2)-C6 fungal-type domain-containing protein</fullName>
    </recommendedName>
</protein>
<dbReference type="EMBL" id="MU001635">
    <property type="protein sequence ID" value="KAF2483771.1"/>
    <property type="molecule type" value="Genomic_DNA"/>
</dbReference>
<dbReference type="Gene3D" id="4.10.240.10">
    <property type="entry name" value="Zn(2)-C6 fungal-type DNA-binding domain"/>
    <property type="match status" value="1"/>
</dbReference>
<dbReference type="AlphaFoldDB" id="A0A6A6PVL4"/>
<dbReference type="PROSITE" id="PS50048">
    <property type="entry name" value="ZN2_CY6_FUNGAL_2"/>
    <property type="match status" value="1"/>
</dbReference>
<feature type="domain" description="Zn(2)-C6 fungal-type" evidence="2">
    <location>
        <begin position="24"/>
        <end position="54"/>
    </location>
</feature>
<dbReference type="CDD" id="cd00067">
    <property type="entry name" value="GAL4"/>
    <property type="match status" value="1"/>
</dbReference>
<dbReference type="RefSeq" id="XP_033590341.1">
    <property type="nucleotide sequence ID" value="XM_033733686.1"/>
</dbReference>
<dbReference type="GO" id="GO:0008270">
    <property type="term" value="F:zinc ion binding"/>
    <property type="evidence" value="ECO:0007669"/>
    <property type="project" value="InterPro"/>
</dbReference>
<dbReference type="PANTHER" id="PTHR37534:SF46">
    <property type="entry name" value="ZN(II)2CYS6 TRANSCRIPTION FACTOR (EUROFUNG)"/>
    <property type="match status" value="1"/>
</dbReference>
<keyword evidence="1" id="KW-0539">Nucleus</keyword>
<dbReference type="Proteomes" id="UP000799767">
    <property type="component" value="Unassembled WGS sequence"/>
</dbReference>
<keyword evidence="4" id="KW-1185">Reference proteome</keyword>
<dbReference type="SUPFAM" id="SSF57701">
    <property type="entry name" value="Zn2/Cys6 DNA-binding domain"/>
    <property type="match status" value="1"/>
</dbReference>
<accession>A0A6A6PVL4</accession>
<dbReference type="SMART" id="SM00066">
    <property type="entry name" value="GAL4"/>
    <property type="match status" value="1"/>
</dbReference>
<organism evidence="3 4">
    <name type="scientific">Neohortaea acidophila</name>
    <dbReference type="NCBI Taxonomy" id="245834"/>
    <lineage>
        <taxon>Eukaryota</taxon>
        <taxon>Fungi</taxon>
        <taxon>Dikarya</taxon>
        <taxon>Ascomycota</taxon>
        <taxon>Pezizomycotina</taxon>
        <taxon>Dothideomycetes</taxon>
        <taxon>Dothideomycetidae</taxon>
        <taxon>Mycosphaerellales</taxon>
        <taxon>Teratosphaeriaceae</taxon>
        <taxon>Neohortaea</taxon>
    </lineage>
</organism>
<reference evidence="3" key="1">
    <citation type="journal article" date="2020" name="Stud. Mycol.">
        <title>101 Dothideomycetes genomes: a test case for predicting lifestyles and emergence of pathogens.</title>
        <authorList>
            <person name="Haridas S."/>
            <person name="Albert R."/>
            <person name="Binder M."/>
            <person name="Bloem J."/>
            <person name="Labutti K."/>
            <person name="Salamov A."/>
            <person name="Andreopoulos B."/>
            <person name="Baker S."/>
            <person name="Barry K."/>
            <person name="Bills G."/>
            <person name="Bluhm B."/>
            <person name="Cannon C."/>
            <person name="Castanera R."/>
            <person name="Culley D."/>
            <person name="Daum C."/>
            <person name="Ezra D."/>
            <person name="Gonzalez J."/>
            <person name="Henrissat B."/>
            <person name="Kuo A."/>
            <person name="Liang C."/>
            <person name="Lipzen A."/>
            <person name="Lutzoni F."/>
            <person name="Magnuson J."/>
            <person name="Mondo S."/>
            <person name="Nolan M."/>
            <person name="Ohm R."/>
            <person name="Pangilinan J."/>
            <person name="Park H.-J."/>
            <person name="Ramirez L."/>
            <person name="Alfaro M."/>
            <person name="Sun H."/>
            <person name="Tritt A."/>
            <person name="Yoshinaga Y."/>
            <person name="Zwiers L.-H."/>
            <person name="Turgeon B."/>
            <person name="Goodwin S."/>
            <person name="Spatafora J."/>
            <person name="Crous P."/>
            <person name="Grigoriev I."/>
        </authorList>
    </citation>
    <scope>NUCLEOTIDE SEQUENCE</scope>
    <source>
        <strain evidence="3">CBS 113389</strain>
    </source>
</reference>